<reference evidence="1 2" key="1">
    <citation type="submission" date="2016-09" db="EMBL/GenBank/DDBJ databases">
        <title>The draft genome of Dichanthelium oligosanthes: A C3 panicoid grass species.</title>
        <authorList>
            <person name="Studer A.J."/>
            <person name="Schnable J.C."/>
            <person name="Brutnell T.P."/>
        </authorList>
    </citation>
    <scope>NUCLEOTIDE SEQUENCE [LARGE SCALE GENOMIC DNA]</scope>
    <source>
        <strain evidence="2">cv. Kellogg 1175</strain>
        <tissue evidence="1">Leaf</tissue>
    </source>
</reference>
<name>A0A1E5WH22_9POAL</name>
<evidence type="ECO:0000313" key="2">
    <source>
        <dbReference type="Proteomes" id="UP000095767"/>
    </source>
</evidence>
<dbReference type="Proteomes" id="UP000095767">
    <property type="component" value="Unassembled WGS sequence"/>
</dbReference>
<dbReference type="EMBL" id="LWDX02008358">
    <property type="protein sequence ID" value="OEL36697.1"/>
    <property type="molecule type" value="Genomic_DNA"/>
</dbReference>
<feature type="non-terminal residue" evidence="1">
    <location>
        <position position="1"/>
    </location>
</feature>
<keyword evidence="2" id="KW-1185">Reference proteome</keyword>
<dbReference type="AlphaFoldDB" id="A0A1E5WH22"/>
<evidence type="ECO:0000313" key="1">
    <source>
        <dbReference type="EMBL" id="OEL36697.1"/>
    </source>
</evidence>
<comment type="caution">
    <text evidence="1">The sequence shown here is derived from an EMBL/GenBank/DDBJ whole genome shotgun (WGS) entry which is preliminary data.</text>
</comment>
<gene>
    <name evidence="1" type="ORF">BAE44_0002285</name>
</gene>
<accession>A0A1E5WH22</accession>
<proteinExistence type="predicted"/>
<sequence>LVYVGMPISIYGRMHVE</sequence>
<protein>
    <submittedName>
        <fullName evidence="1">Uncharacterized protein</fullName>
    </submittedName>
</protein>
<organism evidence="1 2">
    <name type="scientific">Dichanthelium oligosanthes</name>
    <dbReference type="NCBI Taxonomy" id="888268"/>
    <lineage>
        <taxon>Eukaryota</taxon>
        <taxon>Viridiplantae</taxon>
        <taxon>Streptophyta</taxon>
        <taxon>Embryophyta</taxon>
        <taxon>Tracheophyta</taxon>
        <taxon>Spermatophyta</taxon>
        <taxon>Magnoliopsida</taxon>
        <taxon>Liliopsida</taxon>
        <taxon>Poales</taxon>
        <taxon>Poaceae</taxon>
        <taxon>PACMAD clade</taxon>
        <taxon>Panicoideae</taxon>
        <taxon>Panicodae</taxon>
        <taxon>Paniceae</taxon>
        <taxon>Dichantheliinae</taxon>
        <taxon>Dichanthelium</taxon>
    </lineage>
</organism>